<dbReference type="RefSeq" id="WP_087106079.1">
    <property type="nucleotide sequence ID" value="NZ_CBCSCN010000019.1"/>
</dbReference>
<accession>A0A1X7AE15</accession>
<keyword evidence="2" id="KW-1185">Reference proteome</keyword>
<evidence type="ECO:0000313" key="2">
    <source>
        <dbReference type="Proteomes" id="UP000196573"/>
    </source>
</evidence>
<dbReference type="EMBL" id="FWPT01000001">
    <property type="protein sequence ID" value="SMA33190.1"/>
    <property type="molecule type" value="Genomic_DNA"/>
</dbReference>
<name>A0A1X7AE15_9GAMM</name>
<proteinExistence type="predicted"/>
<dbReference type="Proteomes" id="UP000196573">
    <property type="component" value="Unassembled WGS sequence"/>
</dbReference>
<dbReference type="AlphaFoldDB" id="A0A1X7AE15"/>
<evidence type="ECO:0000313" key="1">
    <source>
        <dbReference type="EMBL" id="SMA33190.1"/>
    </source>
</evidence>
<reference evidence="1 2" key="1">
    <citation type="submission" date="2017-03" db="EMBL/GenBank/DDBJ databases">
        <authorList>
            <person name="Afonso C.L."/>
            <person name="Miller P.J."/>
            <person name="Scott M.A."/>
            <person name="Spackman E."/>
            <person name="Goraichik I."/>
            <person name="Dimitrov K.M."/>
            <person name="Suarez D.L."/>
            <person name="Swayne D.E."/>
        </authorList>
    </citation>
    <scope>NUCLEOTIDE SEQUENCE [LARGE SCALE GENOMIC DNA]</scope>
    <source>
        <strain evidence="1">SB41UT1</strain>
    </source>
</reference>
<gene>
    <name evidence="1" type="ORF">EHSB41UT_00238</name>
</gene>
<protein>
    <submittedName>
        <fullName evidence="1">Uncharacterized protein</fullName>
    </submittedName>
</protein>
<sequence>MNPVDAKTKDLLKGQSKKDLMRIVFNIAAREAGHLKMIEDLQKRVEMEMQISGRMMLKNLELSGQVTQGAMDKYLQNKKDAA</sequence>
<organism evidence="1 2">
    <name type="scientific">Parendozoicomonas haliclonae</name>
    <dbReference type="NCBI Taxonomy" id="1960125"/>
    <lineage>
        <taxon>Bacteria</taxon>
        <taxon>Pseudomonadati</taxon>
        <taxon>Pseudomonadota</taxon>
        <taxon>Gammaproteobacteria</taxon>
        <taxon>Oceanospirillales</taxon>
        <taxon>Endozoicomonadaceae</taxon>
        <taxon>Parendozoicomonas</taxon>
    </lineage>
</organism>